<proteinExistence type="predicted"/>
<organism evidence="10">
    <name type="scientific">Lunularia cruciata</name>
    <dbReference type="NCBI Taxonomy" id="56931"/>
    <lineage>
        <taxon>Eukaryota</taxon>
        <taxon>Viridiplantae</taxon>
        <taxon>Streptophyta</taxon>
        <taxon>Embryophyta</taxon>
        <taxon>Marchantiophyta</taxon>
        <taxon>Marchantiopsida</taxon>
        <taxon>Marchantiidae</taxon>
        <taxon>Lunulariales</taxon>
        <taxon>Lunulariaceae</taxon>
        <taxon>Lunularia</taxon>
    </lineage>
</organism>
<dbReference type="PROSITE" id="PS01001">
    <property type="entry name" value="SDH_CYT_2"/>
    <property type="match status" value="1"/>
</dbReference>
<dbReference type="PROSITE" id="PS01000">
    <property type="entry name" value="SDH_CYT_1"/>
    <property type="match status" value="1"/>
</dbReference>
<comment type="cofactor">
    <cofactor evidence="8">
        <name>heme</name>
        <dbReference type="ChEBI" id="CHEBI:30413"/>
    </cofactor>
    <text evidence="8">The heme is bound between the two transmembrane subunits.</text>
</comment>
<evidence type="ECO:0000256" key="3">
    <source>
        <dbReference type="ARBA" id="ARBA00022692"/>
    </source>
</evidence>
<evidence type="ECO:0000256" key="6">
    <source>
        <dbReference type="ARBA" id="ARBA00023004"/>
    </source>
</evidence>
<dbReference type="Gene3D" id="1.20.1300.10">
    <property type="entry name" value="Fumarate reductase/succinate dehydrogenase, transmembrane subunit"/>
    <property type="match status" value="1"/>
</dbReference>
<accession>A0A6C0SIT9</accession>
<keyword evidence="6 8" id="KW-0408">Iron</keyword>
<evidence type="ECO:0000256" key="4">
    <source>
        <dbReference type="ARBA" id="ARBA00022723"/>
    </source>
</evidence>
<reference evidence="10" key="1">
    <citation type="journal article" date="2019" name="BMC Genomics">
        <title>Mitochondrial genomes of the early land plant lineage liverworts (Marchantiophyta): conserved genome structure, and ongoing low frequency recombination.</title>
        <authorList>
            <person name="Dong S."/>
            <person name="Zhao C."/>
            <person name="Zhang S."/>
            <person name="Zhang L."/>
            <person name="Wu H."/>
            <person name="Liu H."/>
            <person name="Zhu R."/>
            <person name="Jia Y."/>
            <person name="Goffinet B."/>
            <person name="Liu Y."/>
        </authorList>
    </citation>
    <scope>NUCLEOTIDE SEQUENCE</scope>
</reference>
<protein>
    <submittedName>
        <fullName evidence="10">Succinate dehydrogenase subunit 3</fullName>
    </submittedName>
</protein>
<name>A0A6C0SIT9_9MARC</name>
<feature type="transmembrane region" description="Helical" evidence="9">
    <location>
        <begin position="107"/>
        <end position="126"/>
    </location>
</feature>
<evidence type="ECO:0000256" key="8">
    <source>
        <dbReference type="PIRSR" id="PIRSR000178-1"/>
    </source>
</evidence>
<evidence type="ECO:0000256" key="1">
    <source>
        <dbReference type="ARBA" id="ARBA00004141"/>
    </source>
</evidence>
<evidence type="ECO:0000313" key="10">
    <source>
        <dbReference type="EMBL" id="QIA59704.1"/>
    </source>
</evidence>
<dbReference type="CDD" id="cd03499">
    <property type="entry name" value="SQR_TypeC_SdhC"/>
    <property type="match status" value="1"/>
</dbReference>
<keyword evidence="4 8" id="KW-0479">Metal-binding</keyword>
<dbReference type="NCBIfam" id="TIGR02970">
    <property type="entry name" value="succ_dehyd_cytB"/>
    <property type="match status" value="1"/>
</dbReference>
<evidence type="ECO:0000256" key="5">
    <source>
        <dbReference type="ARBA" id="ARBA00022989"/>
    </source>
</evidence>
<sequence>MKINRPLSPHLTIYKPQLTSTFSIFHRISGAFLATMVLFSILFFKIGDLSLTFYHFYQYFFFFTFYLNWFIISLVNFTLLALCYHMSNGVRHLLWDLGFFLELSKVYTSGIIMLFCAAFLALLNIIRQHWSNGQIPY</sequence>
<dbReference type="InterPro" id="IPR018495">
    <property type="entry name" value="Succ_DH_cyt_bsu_CS"/>
</dbReference>
<dbReference type="GO" id="GO:0009055">
    <property type="term" value="F:electron transfer activity"/>
    <property type="evidence" value="ECO:0007669"/>
    <property type="project" value="InterPro"/>
</dbReference>
<dbReference type="GO" id="GO:0005739">
    <property type="term" value="C:mitochondrion"/>
    <property type="evidence" value="ECO:0007669"/>
    <property type="project" value="GOC"/>
</dbReference>
<dbReference type="GO" id="GO:0006121">
    <property type="term" value="P:mitochondrial electron transport, succinate to ubiquinone"/>
    <property type="evidence" value="ECO:0007669"/>
    <property type="project" value="TreeGrafter"/>
</dbReference>
<geneLocation type="mitochondrion" evidence="10"/>
<keyword evidence="10" id="KW-0496">Mitochondrion</keyword>
<dbReference type="Pfam" id="PF01127">
    <property type="entry name" value="Sdh_cyt"/>
    <property type="match status" value="1"/>
</dbReference>
<dbReference type="InterPro" id="IPR000701">
    <property type="entry name" value="SuccDH_FuR_B_TM-su"/>
</dbReference>
<dbReference type="AlphaFoldDB" id="A0A6C0SIT9"/>
<dbReference type="PANTHER" id="PTHR10978:SF5">
    <property type="entry name" value="SUCCINATE DEHYDROGENASE CYTOCHROME B560 SUBUNIT, MITOCHONDRIAL"/>
    <property type="match status" value="1"/>
</dbReference>
<evidence type="ECO:0000256" key="2">
    <source>
        <dbReference type="ARBA" id="ARBA00022617"/>
    </source>
</evidence>
<dbReference type="GO" id="GO:0006099">
    <property type="term" value="P:tricarboxylic acid cycle"/>
    <property type="evidence" value="ECO:0007669"/>
    <property type="project" value="InterPro"/>
</dbReference>
<keyword evidence="7 9" id="KW-0472">Membrane</keyword>
<dbReference type="InterPro" id="IPR014314">
    <property type="entry name" value="Succ_DH_cytb556"/>
</dbReference>
<feature type="binding site" description="axial binding residue" evidence="8">
    <location>
        <position position="85"/>
    </location>
    <ligand>
        <name>heme</name>
        <dbReference type="ChEBI" id="CHEBI:30413"/>
        <note>ligand shared with second transmembrane subunit</note>
    </ligand>
    <ligandPart>
        <name>Fe</name>
        <dbReference type="ChEBI" id="CHEBI:18248"/>
    </ligandPart>
</feature>
<dbReference type="SUPFAM" id="SSF81343">
    <property type="entry name" value="Fumarate reductase respiratory complex transmembrane subunits"/>
    <property type="match status" value="1"/>
</dbReference>
<feature type="transmembrane region" description="Helical" evidence="9">
    <location>
        <begin position="24"/>
        <end position="44"/>
    </location>
</feature>
<dbReference type="GO" id="GO:0016020">
    <property type="term" value="C:membrane"/>
    <property type="evidence" value="ECO:0007669"/>
    <property type="project" value="UniProtKB-SubCell"/>
</dbReference>
<keyword evidence="5 9" id="KW-1133">Transmembrane helix</keyword>
<feature type="transmembrane region" description="Helical" evidence="9">
    <location>
        <begin position="56"/>
        <end position="87"/>
    </location>
</feature>
<dbReference type="InterPro" id="IPR034804">
    <property type="entry name" value="SQR/QFR_C/D"/>
</dbReference>
<evidence type="ECO:0000256" key="7">
    <source>
        <dbReference type="ARBA" id="ARBA00023136"/>
    </source>
</evidence>
<keyword evidence="2 8" id="KW-0349">Heme</keyword>
<evidence type="ECO:0000256" key="9">
    <source>
        <dbReference type="SAM" id="Phobius"/>
    </source>
</evidence>
<dbReference type="GO" id="GO:0046872">
    <property type="term" value="F:metal ion binding"/>
    <property type="evidence" value="ECO:0007669"/>
    <property type="project" value="UniProtKB-KW"/>
</dbReference>
<dbReference type="EMBL" id="MK230930">
    <property type="protein sequence ID" value="QIA59704.1"/>
    <property type="molecule type" value="Genomic_DNA"/>
</dbReference>
<keyword evidence="3 9" id="KW-0812">Transmembrane</keyword>
<dbReference type="PIRSF" id="PIRSF000178">
    <property type="entry name" value="SDH_cyt_b560"/>
    <property type="match status" value="1"/>
</dbReference>
<gene>
    <name evidence="10" type="primary">sdh3</name>
</gene>
<comment type="subcellular location">
    <subcellularLocation>
        <location evidence="1">Membrane</location>
        <topology evidence="1">Multi-pass membrane protein</topology>
    </subcellularLocation>
</comment>
<dbReference type="PANTHER" id="PTHR10978">
    <property type="entry name" value="SUCCINATE DEHYDROGENASE CYTOCHROME B560 SUBUNIT"/>
    <property type="match status" value="1"/>
</dbReference>